<evidence type="ECO:0008006" key="3">
    <source>
        <dbReference type="Google" id="ProtNLM"/>
    </source>
</evidence>
<name>A0A840D2G0_9BACE</name>
<reference evidence="1" key="1">
    <citation type="submission" date="2020-08" db="EMBL/GenBank/DDBJ databases">
        <title>Genomic Encyclopedia of Type Strains, Phase IV (KMG-IV): sequencing the most valuable type-strain genomes for metagenomic binning, comparative biology and taxonomic classification.</title>
        <authorList>
            <person name="Goeker M."/>
        </authorList>
    </citation>
    <scope>NUCLEOTIDE SEQUENCE [LARGE SCALE GENOMIC DNA]</scope>
    <source>
        <strain evidence="1">DSM 105720</strain>
    </source>
</reference>
<dbReference type="EMBL" id="JACIER010000001">
    <property type="protein sequence ID" value="MBB4042453.1"/>
    <property type="molecule type" value="Genomic_DNA"/>
</dbReference>
<evidence type="ECO:0000313" key="1">
    <source>
        <dbReference type="EMBL" id="MBB4042453.1"/>
    </source>
</evidence>
<dbReference type="InterPro" id="IPR025342">
    <property type="entry name" value="DUF4248"/>
</dbReference>
<sequence length="84" mass="10103">MEHSTWEELEEEEKPFVIKTYLKKDLACLYNPNITPRCAIRMLTKWIKINKELYARLTELGYNPRTRTFTPRQVQLITTFLDIP</sequence>
<dbReference type="Proteomes" id="UP000560658">
    <property type="component" value="Unassembled WGS sequence"/>
</dbReference>
<proteinExistence type="predicted"/>
<protein>
    <recommendedName>
        <fullName evidence="3">DUF4248 domain-containing protein</fullName>
    </recommendedName>
</protein>
<organism evidence="1 2">
    <name type="scientific">Bacteroides reticulotermitis</name>
    <dbReference type="NCBI Taxonomy" id="1133319"/>
    <lineage>
        <taxon>Bacteria</taxon>
        <taxon>Pseudomonadati</taxon>
        <taxon>Bacteroidota</taxon>
        <taxon>Bacteroidia</taxon>
        <taxon>Bacteroidales</taxon>
        <taxon>Bacteroidaceae</taxon>
        <taxon>Bacteroides</taxon>
    </lineage>
</organism>
<accession>A0A840D2G0</accession>
<dbReference type="RefSeq" id="WP_044164739.1">
    <property type="nucleotide sequence ID" value="NZ_JACIER010000001.1"/>
</dbReference>
<dbReference type="AlphaFoldDB" id="A0A840D2G0"/>
<evidence type="ECO:0000313" key="2">
    <source>
        <dbReference type="Proteomes" id="UP000560658"/>
    </source>
</evidence>
<comment type="caution">
    <text evidence="1">The sequence shown here is derived from an EMBL/GenBank/DDBJ whole genome shotgun (WGS) entry which is preliminary data.</text>
</comment>
<dbReference type="Pfam" id="PF14053">
    <property type="entry name" value="DUF4248"/>
    <property type="match status" value="1"/>
</dbReference>
<keyword evidence="2" id="KW-1185">Reference proteome</keyword>
<gene>
    <name evidence="1" type="ORF">GGR06_000212</name>
</gene>